<reference evidence="2" key="1">
    <citation type="submission" date="2016-11" db="UniProtKB">
        <authorList>
            <consortium name="WormBaseParasite"/>
        </authorList>
    </citation>
    <scope>IDENTIFICATION</scope>
</reference>
<keyword evidence="1" id="KW-1185">Reference proteome</keyword>
<organism evidence="1 2">
    <name type="scientific">Steinernema glaseri</name>
    <dbReference type="NCBI Taxonomy" id="37863"/>
    <lineage>
        <taxon>Eukaryota</taxon>
        <taxon>Metazoa</taxon>
        <taxon>Ecdysozoa</taxon>
        <taxon>Nematoda</taxon>
        <taxon>Chromadorea</taxon>
        <taxon>Rhabditida</taxon>
        <taxon>Tylenchina</taxon>
        <taxon>Panagrolaimomorpha</taxon>
        <taxon>Strongyloidoidea</taxon>
        <taxon>Steinernematidae</taxon>
        <taxon>Steinernema</taxon>
    </lineage>
</organism>
<dbReference type="WBParaSite" id="L893_g12535.t1">
    <property type="protein sequence ID" value="L893_g12535.t1"/>
    <property type="gene ID" value="L893_g12535"/>
</dbReference>
<dbReference type="AlphaFoldDB" id="A0A1I7Y442"/>
<evidence type="ECO:0000313" key="1">
    <source>
        <dbReference type="Proteomes" id="UP000095287"/>
    </source>
</evidence>
<accession>A0A1I7Y442</accession>
<protein>
    <submittedName>
        <fullName evidence="2">PAZ domain-containing protein</fullName>
    </submittedName>
</protein>
<name>A0A1I7Y442_9BILA</name>
<proteinExistence type="predicted"/>
<evidence type="ECO:0000313" key="2">
    <source>
        <dbReference type="WBParaSite" id="L893_g12535.t1"/>
    </source>
</evidence>
<sequence>MGVLSFGPGPLRIPIPNPQVSEGGYIEIFKNWRLYKGDKTFFQGPRPTFAMEIYMAHIATLELTPYEFVALLTAVRYLDSPEGVQIPERLVDDVGQNTLPIVFSGNRAVDD</sequence>
<dbReference type="Proteomes" id="UP000095287">
    <property type="component" value="Unplaced"/>
</dbReference>